<dbReference type="OrthoDB" id="5769863at2"/>
<sequence length="116" mass="13079">MPLISSYVSTSLDEQKKETLKTEFGKIITTIPGKTEKSLMLTFQDNISTYFRGDQTDCSYLEVKLFGSADKEYKAQLVEKLTACVASNCNIPSENIYITVSEIFDWSSNGQLLEKK</sequence>
<dbReference type="RefSeq" id="WP_132282942.1">
    <property type="nucleotide sequence ID" value="NZ_SMGQ01000015.1"/>
</dbReference>
<keyword evidence="4" id="KW-1185">Reference proteome</keyword>
<dbReference type="Pfam" id="PF01361">
    <property type="entry name" value="Tautomerase"/>
    <property type="match status" value="1"/>
</dbReference>
<dbReference type="Proteomes" id="UP000294545">
    <property type="component" value="Unassembled WGS sequence"/>
</dbReference>
<dbReference type="AlphaFoldDB" id="A0A4R1MFJ7"/>
<evidence type="ECO:0000259" key="2">
    <source>
        <dbReference type="Pfam" id="PF01361"/>
    </source>
</evidence>
<gene>
    <name evidence="3" type="ORF">EDC19_2252</name>
</gene>
<evidence type="ECO:0000313" key="4">
    <source>
        <dbReference type="Proteomes" id="UP000294545"/>
    </source>
</evidence>
<accession>A0A4R1MFJ7</accession>
<protein>
    <submittedName>
        <fullName evidence="3">Phenylpyruvate tautomerase PptA (4-oxalocrotonate tautomerase family)</fullName>
    </submittedName>
</protein>
<dbReference type="SUPFAM" id="SSF55331">
    <property type="entry name" value="Tautomerase/MIF"/>
    <property type="match status" value="1"/>
</dbReference>
<name>A0A4R1MFJ7_9FIRM</name>
<keyword evidence="3" id="KW-0670">Pyruvate</keyword>
<dbReference type="GO" id="GO:0016853">
    <property type="term" value="F:isomerase activity"/>
    <property type="evidence" value="ECO:0007669"/>
    <property type="project" value="UniProtKB-KW"/>
</dbReference>
<dbReference type="InterPro" id="IPR014347">
    <property type="entry name" value="Tautomerase/MIF_sf"/>
</dbReference>
<organism evidence="3 4">
    <name type="scientific">Natranaerovirga hydrolytica</name>
    <dbReference type="NCBI Taxonomy" id="680378"/>
    <lineage>
        <taxon>Bacteria</taxon>
        <taxon>Bacillati</taxon>
        <taxon>Bacillota</taxon>
        <taxon>Clostridia</taxon>
        <taxon>Lachnospirales</taxon>
        <taxon>Natranaerovirgaceae</taxon>
        <taxon>Natranaerovirga</taxon>
    </lineage>
</organism>
<dbReference type="Gene3D" id="3.30.429.10">
    <property type="entry name" value="Macrophage Migration Inhibitory Factor"/>
    <property type="match status" value="1"/>
</dbReference>
<comment type="caution">
    <text evidence="3">The sequence shown here is derived from an EMBL/GenBank/DDBJ whole genome shotgun (WGS) entry which is preliminary data.</text>
</comment>
<evidence type="ECO:0000313" key="3">
    <source>
        <dbReference type="EMBL" id="TCK90490.1"/>
    </source>
</evidence>
<evidence type="ECO:0000256" key="1">
    <source>
        <dbReference type="ARBA" id="ARBA00023235"/>
    </source>
</evidence>
<feature type="domain" description="4-oxalocrotonate tautomerase-like" evidence="2">
    <location>
        <begin position="60"/>
        <end position="103"/>
    </location>
</feature>
<reference evidence="3 4" key="1">
    <citation type="submission" date="2019-03" db="EMBL/GenBank/DDBJ databases">
        <title>Genomic Encyclopedia of Type Strains, Phase IV (KMG-IV): sequencing the most valuable type-strain genomes for metagenomic binning, comparative biology and taxonomic classification.</title>
        <authorList>
            <person name="Goeker M."/>
        </authorList>
    </citation>
    <scope>NUCLEOTIDE SEQUENCE [LARGE SCALE GENOMIC DNA]</scope>
    <source>
        <strain evidence="3 4">DSM 24176</strain>
    </source>
</reference>
<keyword evidence="1" id="KW-0413">Isomerase</keyword>
<dbReference type="InterPro" id="IPR004370">
    <property type="entry name" value="4-OT-like_dom"/>
</dbReference>
<proteinExistence type="predicted"/>
<dbReference type="EMBL" id="SMGQ01000015">
    <property type="protein sequence ID" value="TCK90490.1"/>
    <property type="molecule type" value="Genomic_DNA"/>
</dbReference>